<evidence type="ECO:0000313" key="2">
    <source>
        <dbReference type="EMBL" id="GMH73324.1"/>
    </source>
</evidence>
<keyword evidence="3" id="KW-1185">Reference proteome</keyword>
<gene>
    <name evidence="2" type="ORF">TrRE_jg8749</name>
</gene>
<protein>
    <submittedName>
        <fullName evidence="2">Uncharacterized protein</fullName>
    </submittedName>
</protein>
<name>A0A9W7E9J8_9STRA</name>
<feature type="region of interest" description="Disordered" evidence="1">
    <location>
        <begin position="1"/>
        <end position="75"/>
    </location>
</feature>
<feature type="compositionally biased region" description="Polar residues" evidence="1">
    <location>
        <begin position="17"/>
        <end position="27"/>
    </location>
</feature>
<sequence length="218" mass="24248">MPSAQPLQGPPSYAGSGMTTVKQQQDAGSVALLDRLRKLGGEGRKRLDDMDEEKKDASPRGASVSPIRTRPYSPDETVVLNSNTLQPNTMPLDARLVMGLPPKEQMVAETMRSRPPSQERVSSPDIRPTAENVSKYKALQSHASPTTQQVPLTHSQLLESLKKKHEFDDILADIVPNDVKIQRQRGRLRTREDKRRRRRETLGQSSPPALFAGEEPVL</sequence>
<feature type="region of interest" description="Disordered" evidence="1">
    <location>
        <begin position="108"/>
        <end position="151"/>
    </location>
</feature>
<dbReference type="EMBL" id="BRXZ01001524">
    <property type="protein sequence ID" value="GMH73324.1"/>
    <property type="molecule type" value="Genomic_DNA"/>
</dbReference>
<organism evidence="2 3">
    <name type="scientific">Triparma retinervis</name>
    <dbReference type="NCBI Taxonomy" id="2557542"/>
    <lineage>
        <taxon>Eukaryota</taxon>
        <taxon>Sar</taxon>
        <taxon>Stramenopiles</taxon>
        <taxon>Ochrophyta</taxon>
        <taxon>Bolidophyceae</taxon>
        <taxon>Parmales</taxon>
        <taxon>Triparmaceae</taxon>
        <taxon>Triparma</taxon>
    </lineage>
</organism>
<feature type="compositionally biased region" description="Basic and acidic residues" evidence="1">
    <location>
        <begin position="34"/>
        <end position="58"/>
    </location>
</feature>
<feature type="compositionally biased region" description="Polar residues" evidence="1">
    <location>
        <begin position="141"/>
        <end position="151"/>
    </location>
</feature>
<reference evidence="2" key="1">
    <citation type="submission" date="2022-07" db="EMBL/GenBank/DDBJ databases">
        <title>Genome analysis of Parmales, a sister group of diatoms, reveals the evolutionary specialization of diatoms from phago-mixotrophs to photoautotrophs.</title>
        <authorList>
            <person name="Ban H."/>
            <person name="Sato S."/>
            <person name="Yoshikawa S."/>
            <person name="Kazumasa Y."/>
            <person name="Nakamura Y."/>
            <person name="Ichinomiya M."/>
            <person name="Saitoh K."/>
            <person name="Sato N."/>
            <person name="Blanc-Mathieu R."/>
            <person name="Endo H."/>
            <person name="Kuwata A."/>
            <person name="Ogata H."/>
        </authorList>
    </citation>
    <scope>NUCLEOTIDE SEQUENCE</scope>
</reference>
<accession>A0A9W7E9J8</accession>
<dbReference type="AlphaFoldDB" id="A0A9W7E9J8"/>
<feature type="region of interest" description="Disordered" evidence="1">
    <location>
        <begin position="178"/>
        <end position="218"/>
    </location>
</feature>
<comment type="caution">
    <text evidence="2">The sequence shown here is derived from an EMBL/GenBank/DDBJ whole genome shotgun (WGS) entry which is preliminary data.</text>
</comment>
<feature type="compositionally biased region" description="Basic residues" evidence="1">
    <location>
        <begin position="182"/>
        <end position="199"/>
    </location>
</feature>
<evidence type="ECO:0000256" key="1">
    <source>
        <dbReference type="SAM" id="MobiDB-lite"/>
    </source>
</evidence>
<proteinExistence type="predicted"/>
<dbReference type="Proteomes" id="UP001165082">
    <property type="component" value="Unassembled WGS sequence"/>
</dbReference>
<evidence type="ECO:0000313" key="3">
    <source>
        <dbReference type="Proteomes" id="UP001165082"/>
    </source>
</evidence>